<sequence length="210" mass="24184">MTQQFDRLQEEPQTEIDRGRLNPTERQQLRTIDVSGTAGLPNTNTSGKFTTVYYLAGEEEVAAEKFTEENRDQLEQIDFSKSNALQTSVDRPVYDWILHHAGERTLTKYETVVREERADGSQWIIGRNKFDDRVDRRYGKNERGTAYVPPELSLNEVFERCGETITEEDLRLLDIDGDVREVLDLFRHDPSFPCEPISTHGMLAVRKTAS</sequence>
<reference evidence="2 3" key="1">
    <citation type="submission" date="2020-06" db="EMBL/GenBank/DDBJ databases">
        <title>NJ-3-1, isolated from saline soil.</title>
        <authorList>
            <person name="Cui H.L."/>
            <person name="Shi X."/>
        </authorList>
    </citation>
    <scope>NUCLEOTIDE SEQUENCE [LARGE SCALE GENOMIC DNA]</scope>
    <source>
        <strain evidence="2 3">NJ-3-1</strain>
    </source>
</reference>
<dbReference type="Proteomes" id="UP000509626">
    <property type="component" value="Chromosome"/>
</dbReference>
<evidence type="ECO:0000256" key="1">
    <source>
        <dbReference type="SAM" id="MobiDB-lite"/>
    </source>
</evidence>
<dbReference type="GeneID" id="56036770"/>
<gene>
    <name evidence="2" type="ORF">HUG12_04885</name>
</gene>
<feature type="compositionally biased region" description="Basic and acidic residues" evidence="1">
    <location>
        <begin position="7"/>
        <end position="20"/>
    </location>
</feature>
<dbReference type="RefSeq" id="WP_179267688.1">
    <property type="nucleotide sequence ID" value="NZ_CP058579.1"/>
</dbReference>
<dbReference type="OrthoDB" id="220491at2157"/>
<keyword evidence="3" id="KW-1185">Reference proteome</keyword>
<dbReference type="KEGG" id="halu:HUG12_04885"/>
<evidence type="ECO:0000313" key="2">
    <source>
        <dbReference type="EMBL" id="QLG61104.1"/>
    </source>
</evidence>
<dbReference type="EMBL" id="CP058579">
    <property type="protein sequence ID" value="QLG61104.1"/>
    <property type="molecule type" value="Genomic_DNA"/>
</dbReference>
<proteinExistence type="predicted"/>
<feature type="region of interest" description="Disordered" evidence="1">
    <location>
        <begin position="1"/>
        <end position="27"/>
    </location>
</feature>
<evidence type="ECO:0000313" key="3">
    <source>
        <dbReference type="Proteomes" id="UP000509626"/>
    </source>
</evidence>
<name>A0A7D5QG07_9EURY</name>
<organism evidence="2 3">
    <name type="scientific">Halorarum salinum</name>
    <dbReference type="NCBI Taxonomy" id="2743089"/>
    <lineage>
        <taxon>Archaea</taxon>
        <taxon>Methanobacteriati</taxon>
        <taxon>Methanobacteriota</taxon>
        <taxon>Stenosarchaea group</taxon>
        <taxon>Halobacteria</taxon>
        <taxon>Halobacteriales</taxon>
        <taxon>Haloferacaceae</taxon>
        <taxon>Halorarum</taxon>
    </lineage>
</organism>
<accession>A0A7D5QG07</accession>
<dbReference type="AlphaFoldDB" id="A0A7D5QG07"/>
<protein>
    <submittedName>
        <fullName evidence="2">Uncharacterized protein</fullName>
    </submittedName>
</protein>